<dbReference type="Pfam" id="PF00440">
    <property type="entry name" value="TetR_N"/>
    <property type="match status" value="1"/>
</dbReference>
<feature type="domain" description="HTH tetR-type" evidence="3">
    <location>
        <begin position="12"/>
        <end position="72"/>
    </location>
</feature>
<dbReference type="InterPro" id="IPR001647">
    <property type="entry name" value="HTH_TetR"/>
</dbReference>
<dbReference type="RefSeq" id="WP_073048769.1">
    <property type="nucleotide sequence ID" value="NZ_FQZL01000008.1"/>
</dbReference>
<dbReference type="PANTHER" id="PTHR30328:SF54">
    <property type="entry name" value="HTH-TYPE TRANSCRIPTIONAL REPRESSOR SCO4008"/>
    <property type="match status" value="1"/>
</dbReference>
<dbReference type="PROSITE" id="PS50977">
    <property type="entry name" value="HTH_TETR_2"/>
    <property type="match status" value="1"/>
</dbReference>
<evidence type="ECO:0000313" key="5">
    <source>
        <dbReference type="Proteomes" id="UP000184052"/>
    </source>
</evidence>
<dbReference type="EMBL" id="FQZL01000008">
    <property type="protein sequence ID" value="SHI90742.1"/>
    <property type="molecule type" value="Genomic_DNA"/>
</dbReference>
<evidence type="ECO:0000256" key="1">
    <source>
        <dbReference type="ARBA" id="ARBA00023125"/>
    </source>
</evidence>
<dbReference type="PANTHER" id="PTHR30328">
    <property type="entry name" value="TRANSCRIPTIONAL REPRESSOR"/>
    <property type="match status" value="1"/>
</dbReference>
<dbReference type="Proteomes" id="UP000184052">
    <property type="component" value="Unassembled WGS sequence"/>
</dbReference>
<dbReference type="AlphaFoldDB" id="A0A1M6EZ77"/>
<proteinExistence type="predicted"/>
<protein>
    <submittedName>
        <fullName evidence="4">Transcriptional regulator, TetR family</fullName>
    </submittedName>
</protein>
<dbReference type="InterPro" id="IPR050109">
    <property type="entry name" value="HTH-type_TetR-like_transc_reg"/>
</dbReference>
<accession>A0A1M6EZ77</accession>
<dbReference type="GO" id="GO:0003677">
    <property type="term" value="F:DNA binding"/>
    <property type="evidence" value="ECO:0007669"/>
    <property type="project" value="UniProtKB-UniRule"/>
</dbReference>
<feature type="DNA-binding region" description="H-T-H motif" evidence="2">
    <location>
        <begin position="35"/>
        <end position="54"/>
    </location>
</feature>
<dbReference type="GO" id="GO:0006355">
    <property type="term" value="P:regulation of DNA-templated transcription"/>
    <property type="evidence" value="ECO:0007669"/>
    <property type="project" value="UniProtKB-ARBA"/>
</dbReference>
<dbReference type="SUPFAM" id="SSF46689">
    <property type="entry name" value="Homeodomain-like"/>
    <property type="match status" value="1"/>
</dbReference>
<evidence type="ECO:0000256" key="2">
    <source>
        <dbReference type="PROSITE-ProRule" id="PRU00335"/>
    </source>
</evidence>
<dbReference type="InterPro" id="IPR009057">
    <property type="entry name" value="Homeodomain-like_sf"/>
</dbReference>
<reference evidence="4 5" key="1">
    <citation type="submission" date="2016-11" db="EMBL/GenBank/DDBJ databases">
        <authorList>
            <person name="Jaros S."/>
            <person name="Januszkiewicz K."/>
            <person name="Wedrychowicz H."/>
        </authorList>
    </citation>
    <scope>NUCLEOTIDE SEQUENCE [LARGE SCALE GENOMIC DNA]</scope>
    <source>
        <strain evidence="4 5">DSM 17477</strain>
    </source>
</reference>
<evidence type="ECO:0000259" key="3">
    <source>
        <dbReference type="PROSITE" id="PS50977"/>
    </source>
</evidence>
<evidence type="ECO:0000313" key="4">
    <source>
        <dbReference type="EMBL" id="SHI90742.1"/>
    </source>
</evidence>
<organism evidence="4 5">
    <name type="scientific">Dethiosulfatibacter aminovorans DSM 17477</name>
    <dbReference type="NCBI Taxonomy" id="1121476"/>
    <lineage>
        <taxon>Bacteria</taxon>
        <taxon>Bacillati</taxon>
        <taxon>Bacillota</taxon>
        <taxon>Tissierellia</taxon>
        <taxon>Dethiosulfatibacter</taxon>
    </lineage>
</organism>
<keyword evidence="1 2" id="KW-0238">DNA-binding</keyword>
<dbReference type="STRING" id="1121476.SAMN02745751_01293"/>
<keyword evidence="5" id="KW-1185">Reference proteome</keyword>
<name>A0A1M6EZ77_9FIRM</name>
<gene>
    <name evidence="4" type="ORF">SAMN02745751_01293</name>
</gene>
<sequence length="208" mass="24158">MMPENNKKKPTSNVKDNILEEALKIFSKFGYQGTSTRMIATAAEVNISALHYYWGDKLSLYQASLIKANKRIHEMHKKVGEKIKSYSLEEKIDISVKLMTDFFLENPEYCSLILNALLIDQTSESEINDEVNESVYKNLSEVVNILHFEIQTSKEQMLELLATTYLFYNLVTGKTYFQRVLSLNDAEYKDYINDITKKRFMSIFGKED</sequence>
<dbReference type="Gene3D" id="1.10.357.10">
    <property type="entry name" value="Tetracycline Repressor, domain 2"/>
    <property type="match status" value="1"/>
</dbReference>